<dbReference type="NCBIfam" id="TIGR02434">
    <property type="entry name" value="CobF"/>
    <property type="match status" value="1"/>
</dbReference>
<comment type="caution">
    <text evidence="8">The sequence shown here is derived from an EMBL/GenBank/DDBJ whole genome shotgun (WGS) entry which is preliminary data.</text>
</comment>
<dbReference type="GO" id="GO:0043819">
    <property type="term" value="F:precorrin-6A synthase (deacetylating) activity"/>
    <property type="evidence" value="ECO:0007669"/>
    <property type="project" value="UniProtKB-EC"/>
</dbReference>
<evidence type="ECO:0000256" key="1">
    <source>
        <dbReference type="ARBA" id="ARBA00004953"/>
    </source>
</evidence>
<evidence type="ECO:0000313" key="9">
    <source>
        <dbReference type="Proteomes" id="UP000324965"/>
    </source>
</evidence>
<dbReference type="PANTHER" id="PTHR43467:SF1">
    <property type="entry name" value="PRECORRIN-6A SYNTHASE [DEACETYLATING]"/>
    <property type="match status" value="1"/>
</dbReference>
<dbReference type="EC" id="2.1.1.152" evidence="8"/>
<dbReference type="Proteomes" id="UP000324965">
    <property type="component" value="Unassembled WGS sequence"/>
</dbReference>
<dbReference type="CDD" id="cd11643">
    <property type="entry name" value="Precorrin-6A-synthase"/>
    <property type="match status" value="1"/>
</dbReference>
<dbReference type="Gene3D" id="3.40.1010.10">
    <property type="entry name" value="Cobalt-precorrin-4 Transmethylase, Domain 1"/>
    <property type="match status" value="1"/>
</dbReference>
<evidence type="ECO:0000256" key="3">
    <source>
        <dbReference type="ARBA" id="ARBA00022603"/>
    </source>
</evidence>
<feature type="region of interest" description="Disordered" evidence="6">
    <location>
        <begin position="255"/>
        <end position="308"/>
    </location>
</feature>
<dbReference type="GO" id="GO:0009236">
    <property type="term" value="P:cobalamin biosynthetic process"/>
    <property type="evidence" value="ECO:0007669"/>
    <property type="project" value="UniProtKB-KW"/>
</dbReference>
<evidence type="ECO:0000256" key="2">
    <source>
        <dbReference type="ARBA" id="ARBA00022573"/>
    </source>
</evidence>
<feature type="compositionally biased region" description="Acidic residues" evidence="6">
    <location>
        <begin position="288"/>
        <end position="308"/>
    </location>
</feature>
<reference evidence="8 9" key="1">
    <citation type="submission" date="2019-05" db="EMBL/GenBank/DDBJ databases">
        <authorList>
            <person name="Hariharan J."/>
            <person name="Choudoir M.J."/>
            <person name="Diebold P."/>
            <person name="Panke-Buisse K."/>
            <person name="Buckley D.H."/>
        </authorList>
    </citation>
    <scope>NUCLEOTIDE SEQUENCE [LARGE SCALE GENOMIC DNA]</scope>
    <source>
        <strain evidence="8 9">SUN51</strain>
    </source>
</reference>
<comment type="pathway">
    <text evidence="1">Cofactor biosynthesis; adenosylcobalamin biosynthesis.</text>
</comment>
<dbReference type="Gene3D" id="3.30.950.10">
    <property type="entry name" value="Methyltransferase, Cobalt-precorrin-4 Transmethylase, Domain 2"/>
    <property type="match status" value="1"/>
</dbReference>
<dbReference type="PANTHER" id="PTHR43467">
    <property type="entry name" value="COBALT-PRECORRIN-2 C(20)-METHYLTRANSFERASE"/>
    <property type="match status" value="1"/>
</dbReference>
<dbReference type="SUPFAM" id="SSF53790">
    <property type="entry name" value="Tetrapyrrole methylase"/>
    <property type="match status" value="1"/>
</dbReference>
<evidence type="ECO:0000313" key="8">
    <source>
        <dbReference type="EMBL" id="KAA0938730.1"/>
    </source>
</evidence>
<dbReference type="InterPro" id="IPR012797">
    <property type="entry name" value="CobF"/>
</dbReference>
<dbReference type="InterPro" id="IPR014777">
    <property type="entry name" value="4pyrrole_Mease_sub1"/>
</dbReference>
<gene>
    <name evidence="8" type="primary">cobF</name>
    <name evidence="8" type="ORF">FGF04_12880</name>
</gene>
<dbReference type="InterPro" id="IPR035996">
    <property type="entry name" value="4pyrrol_Methylase_sf"/>
</dbReference>
<proteinExistence type="predicted"/>
<evidence type="ECO:0000256" key="5">
    <source>
        <dbReference type="ARBA" id="ARBA00022691"/>
    </source>
</evidence>
<accession>A0A5B0B9K6</accession>
<keyword evidence="2" id="KW-0169">Cobalamin biosynthesis</keyword>
<sequence>MRKIHVIGIGAGDPDQLTLQAVKALRSTDVFFILDKGEVKADLVQLRRDILDAHLPEGTYRTVEARDPERDRAAGGAGYSPAVGDWRSARAGIYARLIAEELDEDGTGAFLVWGDPSLYDSTLGILEEILAEGSVAFAYDVVPGISSVSSLVARHRTGLNRVGRPVQITTGRRLAEGFPEGVDDVVVMLDAHQTFQRYAGTGEDIDIYWGAYLGTPDEILAAGPLAETAPRIVELRAEARERKGWIMDTYLLRRHPRDDDAEQPAAPGPAGDGSGKKDKGPKGGPDADTGDDGGDGSDGSDDEGDEED</sequence>
<keyword evidence="3 8" id="KW-0489">Methyltransferase</keyword>
<dbReference type="AlphaFoldDB" id="A0A5B0B9K6"/>
<dbReference type="EMBL" id="VDFC01000039">
    <property type="protein sequence ID" value="KAA0938730.1"/>
    <property type="molecule type" value="Genomic_DNA"/>
</dbReference>
<organism evidence="8 9">
    <name type="scientific">Streptomyces apricus</name>
    <dbReference type="NCBI Taxonomy" id="1828112"/>
    <lineage>
        <taxon>Bacteria</taxon>
        <taxon>Bacillati</taxon>
        <taxon>Actinomycetota</taxon>
        <taxon>Actinomycetes</taxon>
        <taxon>Kitasatosporales</taxon>
        <taxon>Streptomycetaceae</taxon>
        <taxon>Streptomyces</taxon>
    </lineage>
</organism>
<evidence type="ECO:0000256" key="6">
    <source>
        <dbReference type="SAM" id="MobiDB-lite"/>
    </source>
</evidence>
<keyword evidence="9" id="KW-1185">Reference proteome</keyword>
<dbReference type="InterPro" id="IPR000878">
    <property type="entry name" value="4pyrrol_Mease"/>
</dbReference>
<keyword evidence="5" id="KW-0949">S-adenosyl-L-methionine</keyword>
<evidence type="ECO:0000259" key="7">
    <source>
        <dbReference type="Pfam" id="PF00590"/>
    </source>
</evidence>
<dbReference type="InterPro" id="IPR014776">
    <property type="entry name" value="4pyrrole_Mease_sub2"/>
</dbReference>
<keyword evidence="4 8" id="KW-0808">Transferase</keyword>
<evidence type="ECO:0000256" key="4">
    <source>
        <dbReference type="ARBA" id="ARBA00022679"/>
    </source>
</evidence>
<dbReference type="GO" id="GO:0032259">
    <property type="term" value="P:methylation"/>
    <property type="evidence" value="ECO:0007669"/>
    <property type="project" value="UniProtKB-KW"/>
</dbReference>
<name>A0A5B0B9K6_9ACTN</name>
<feature type="domain" description="Tetrapyrrole methylase" evidence="7">
    <location>
        <begin position="3"/>
        <end position="227"/>
    </location>
</feature>
<dbReference type="OrthoDB" id="9787471at2"/>
<dbReference type="Pfam" id="PF00590">
    <property type="entry name" value="TP_methylase"/>
    <property type="match status" value="1"/>
</dbReference>
<protein>
    <submittedName>
        <fullName evidence="8">Precorrin-6A synthase (Deacetylating)</fullName>
        <ecNumber evidence="8">2.1.1.152</ecNumber>
    </submittedName>
</protein>